<dbReference type="PANTHER" id="PTHR30399">
    <property type="entry name" value="UNCHARACTERIZED PROTEIN YGJP"/>
    <property type="match status" value="1"/>
</dbReference>
<sequence>MELEFAYSIQRSVKRRKLTITVERDRSVVVHAPVGCSDEQIEKVVTAKRQWIYEKIGHPQKYQDLPHAPGKELVSGESALYLGRQYRIEIVNSGFKEIRFEQRFLIPDSPLDKRAEALRNWYIQRAKEKIVPRVLQHARQLGVNVSKVKIADNRYRWGSCTMNDNVNFNWRLIKAPMFVIDYVIVHELAHLLEANHTPSFWNIVRAQAPTMDKAKNWLKENGQILEQSI</sequence>
<proteinExistence type="predicted"/>
<dbReference type="GO" id="GO:0006508">
    <property type="term" value="P:proteolysis"/>
    <property type="evidence" value="ECO:0007669"/>
    <property type="project" value="UniProtKB-KW"/>
</dbReference>
<evidence type="ECO:0000313" key="2">
    <source>
        <dbReference type="EMBL" id="KUO97289.1"/>
    </source>
</evidence>
<evidence type="ECO:0000313" key="3">
    <source>
        <dbReference type="Proteomes" id="UP000053557"/>
    </source>
</evidence>
<dbReference type="Pfam" id="PF01863">
    <property type="entry name" value="YgjP-like"/>
    <property type="match status" value="1"/>
</dbReference>
<keyword evidence="3" id="KW-1185">Reference proteome</keyword>
<dbReference type="InterPro" id="IPR053136">
    <property type="entry name" value="UTP_pyrophosphatase-like"/>
</dbReference>
<organism evidence="2 3">
    <name type="scientific">Ferroacidibacillus organovorans</name>
    <dbReference type="NCBI Taxonomy" id="1765683"/>
    <lineage>
        <taxon>Bacteria</taxon>
        <taxon>Bacillati</taxon>
        <taxon>Bacillota</taxon>
        <taxon>Bacilli</taxon>
        <taxon>Bacillales</taxon>
        <taxon>Alicyclobacillaceae</taxon>
        <taxon>Ferroacidibacillus</taxon>
    </lineage>
</organism>
<dbReference type="Gene3D" id="3.30.2010.10">
    <property type="entry name" value="Metalloproteases ('zincins'), catalytic domain"/>
    <property type="match status" value="1"/>
</dbReference>
<keyword evidence="2" id="KW-0645">Protease</keyword>
<dbReference type="EMBL" id="LPVJ01000003">
    <property type="protein sequence ID" value="KUO97289.1"/>
    <property type="molecule type" value="Genomic_DNA"/>
</dbReference>
<evidence type="ECO:0000259" key="1">
    <source>
        <dbReference type="Pfam" id="PF01863"/>
    </source>
</evidence>
<dbReference type="AlphaFoldDB" id="A0A101XTP0"/>
<dbReference type="GO" id="GO:0008237">
    <property type="term" value="F:metallopeptidase activity"/>
    <property type="evidence" value="ECO:0007669"/>
    <property type="project" value="UniProtKB-KW"/>
</dbReference>
<dbReference type="InterPro" id="IPR002725">
    <property type="entry name" value="YgjP-like_metallopeptidase"/>
</dbReference>
<comment type="caution">
    <text evidence="2">The sequence shown here is derived from an EMBL/GenBank/DDBJ whole genome shotgun (WGS) entry which is preliminary data.</text>
</comment>
<dbReference type="OrthoDB" id="9811177at2"/>
<protein>
    <submittedName>
        <fullName evidence="2">Zinc metalloprotease</fullName>
    </submittedName>
</protein>
<accession>A0A101XTP0</accession>
<keyword evidence="2" id="KW-0378">Hydrolase</keyword>
<name>A0A101XTP0_9BACL</name>
<gene>
    <name evidence="2" type="ORF">ATW55_11910</name>
</gene>
<dbReference type="PANTHER" id="PTHR30399:SF1">
    <property type="entry name" value="UTP PYROPHOSPHATASE"/>
    <property type="match status" value="1"/>
</dbReference>
<reference evidence="2 3" key="1">
    <citation type="submission" date="2015-12" db="EMBL/GenBank/DDBJ databases">
        <title>Draft genome sequence of Acidibacillus ferrooxidans ITV001, isolated from a chalcopyrite acid mine drainage site in Brazil.</title>
        <authorList>
            <person name="Dall'Agnol H."/>
            <person name="Nancucheo I."/>
            <person name="Johnson B."/>
            <person name="Oliveira R."/>
            <person name="Leite L."/>
            <person name="Pylro V."/>
            <person name="Nunes G.L."/>
            <person name="Tzotzos G."/>
            <person name="Fernandes G.R."/>
            <person name="Dutra J."/>
            <person name="Orellana S.C."/>
            <person name="Oliveira G."/>
        </authorList>
    </citation>
    <scope>NUCLEOTIDE SEQUENCE [LARGE SCALE GENOMIC DNA]</scope>
    <source>
        <strain evidence="3">ITV01</strain>
    </source>
</reference>
<feature type="domain" description="YgjP-like metallopeptidase" evidence="1">
    <location>
        <begin position="16"/>
        <end position="221"/>
    </location>
</feature>
<dbReference type="Proteomes" id="UP000053557">
    <property type="component" value="Unassembled WGS sequence"/>
</dbReference>
<keyword evidence="2" id="KW-0482">Metalloprotease</keyword>
<dbReference type="CDD" id="cd07344">
    <property type="entry name" value="M48_yhfN_like"/>
    <property type="match status" value="1"/>
</dbReference>